<evidence type="ECO:0000256" key="8">
    <source>
        <dbReference type="SAM" id="Phobius"/>
    </source>
</evidence>
<dbReference type="RefSeq" id="WP_073186302.1">
    <property type="nucleotide sequence ID" value="NZ_FQZG01000011.1"/>
</dbReference>
<feature type="transmembrane region" description="Helical" evidence="8">
    <location>
        <begin position="21"/>
        <end position="43"/>
    </location>
</feature>
<protein>
    <submittedName>
        <fullName evidence="9">Predicted PurR-regulated permease PerM</fullName>
    </submittedName>
</protein>
<evidence type="ECO:0000313" key="9">
    <source>
        <dbReference type="EMBL" id="SHI68203.1"/>
    </source>
</evidence>
<evidence type="ECO:0000256" key="7">
    <source>
        <dbReference type="ARBA" id="ARBA00023136"/>
    </source>
</evidence>
<feature type="transmembrane region" description="Helical" evidence="8">
    <location>
        <begin position="282"/>
        <end position="300"/>
    </location>
</feature>
<comment type="similarity">
    <text evidence="2">Belongs to the autoinducer-2 exporter (AI-2E) (TC 2.A.86) family.</text>
</comment>
<dbReference type="PANTHER" id="PTHR21716:SF53">
    <property type="entry name" value="PERMEASE PERM-RELATED"/>
    <property type="match status" value="1"/>
</dbReference>
<evidence type="ECO:0000256" key="1">
    <source>
        <dbReference type="ARBA" id="ARBA00004651"/>
    </source>
</evidence>
<gene>
    <name evidence="9" type="ORF">SAMN02745244_00842</name>
</gene>
<dbReference type="GO" id="GO:0005886">
    <property type="term" value="C:plasma membrane"/>
    <property type="evidence" value="ECO:0007669"/>
    <property type="project" value="UniProtKB-SubCell"/>
</dbReference>
<keyword evidence="7 8" id="KW-0472">Membrane</keyword>
<evidence type="ECO:0000256" key="6">
    <source>
        <dbReference type="ARBA" id="ARBA00022989"/>
    </source>
</evidence>
<dbReference type="Proteomes" id="UP000184512">
    <property type="component" value="Unassembled WGS sequence"/>
</dbReference>
<evidence type="ECO:0000313" key="10">
    <source>
        <dbReference type="Proteomes" id="UP000184512"/>
    </source>
</evidence>
<organism evidence="9 10">
    <name type="scientific">Tessaracoccus bendigoensis DSM 12906</name>
    <dbReference type="NCBI Taxonomy" id="1123357"/>
    <lineage>
        <taxon>Bacteria</taxon>
        <taxon>Bacillati</taxon>
        <taxon>Actinomycetota</taxon>
        <taxon>Actinomycetes</taxon>
        <taxon>Propionibacteriales</taxon>
        <taxon>Propionibacteriaceae</taxon>
        <taxon>Tessaracoccus</taxon>
    </lineage>
</organism>
<keyword evidence="4" id="KW-1003">Cell membrane</keyword>
<evidence type="ECO:0000256" key="2">
    <source>
        <dbReference type="ARBA" id="ARBA00009773"/>
    </source>
</evidence>
<feature type="transmembrane region" description="Helical" evidence="8">
    <location>
        <begin position="254"/>
        <end position="275"/>
    </location>
</feature>
<evidence type="ECO:0000256" key="3">
    <source>
        <dbReference type="ARBA" id="ARBA00022448"/>
    </source>
</evidence>
<keyword evidence="6 8" id="KW-1133">Transmembrane helix</keyword>
<reference evidence="9 10" key="1">
    <citation type="submission" date="2016-11" db="EMBL/GenBank/DDBJ databases">
        <authorList>
            <person name="Jaros S."/>
            <person name="Januszkiewicz K."/>
            <person name="Wedrychowicz H."/>
        </authorList>
    </citation>
    <scope>NUCLEOTIDE SEQUENCE [LARGE SCALE GENOMIC DNA]</scope>
    <source>
        <strain evidence="9 10">DSM 12906</strain>
    </source>
</reference>
<feature type="transmembrane region" description="Helical" evidence="8">
    <location>
        <begin position="49"/>
        <end position="67"/>
    </location>
</feature>
<keyword evidence="3" id="KW-0813">Transport</keyword>
<dbReference type="EMBL" id="FQZG01000011">
    <property type="protein sequence ID" value="SHI68203.1"/>
    <property type="molecule type" value="Genomic_DNA"/>
</dbReference>
<feature type="transmembrane region" description="Helical" evidence="8">
    <location>
        <begin position="79"/>
        <end position="104"/>
    </location>
</feature>
<sequence>MGTESTTPPPRRSRIAAVIDRPFVLGFLAVAGGLTAIALGGALVSLSGVLVSLGVALFVALALEPLVRWLERHRMSRGLAMAVVFAAFAVVMAALVSIVVPVAVTQIVEFAGAVPGYLTSMQDADWFKNLVSATGQGDLYSSVLGNLRSWLANPNNIFALGGGALAVGTGVVNGVSTTLIVIVLTLYFIAALESMKRGFVSLAPAHSRARLRRITDQIADSVGGYVSGMAILAACNAVLTFILLSILGVPFAPLLAVLALFVTMIPMIGSVVFWIIASLVSLLSIGWVGFVFVGVYFAYMQVEAYVMCPRVMSKAVSVPGILVLIGAMVGGTLLGLLGALVAVPVTASLLMILNEVWIPKQDAKLEAPVEQ</sequence>
<dbReference type="Pfam" id="PF01594">
    <property type="entry name" value="AI-2E_transport"/>
    <property type="match status" value="1"/>
</dbReference>
<dbReference type="AlphaFoldDB" id="A0A1M6D526"/>
<feature type="transmembrane region" description="Helical" evidence="8">
    <location>
        <begin position="157"/>
        <end position="190"/>
    </location>
</feature>
<dbReference type="PANTHER" id="PTHR21716">
    <property type="entry name" value="TRANSMEMBRANE PROTEIN"/>
    <property type="match status" value="1"/>
</dbReference>
<keyword evidence="5 8" id="KW-0812">Transmembrane</keyword>
<name>A0A1M6D526_9ACTN</name>
<feature type="transmembrane region" description="Helical" evidence="8">
    <location>
        <begin position="320"/>
        <end position="353"/>
    </location>
</feature>
<comment type="subcellular location">
    <subcellularLocation>
        <location evidence="1">Cell membrane</location>
        <topology evidence="1">Multi-pass membrane protein</topology>
    </subcellularLocation>
</comment>
<accession>A0A1M6D526</accession>
<dbReference type="STRING" id="1123357.SAMN02745244_00842"/>
<feature type="transmembrane region" description="Helical" evidence="8">
    <location>
        <begin position="222"/>
        <end position="248"/>
    </location>
</feature>
<evidence type="ECO:0000256" key="5">
    <source>
        <dbReference type="ARBA" id="ARBA00022692"/>
    </source>
</evidence>
<keyword evidence="10" id="KW-1185">Reference proteome</keyword>
<evidence type="ECO:0000256" key="4">
    <source>
        <dbReference type="ARBA" id="ARBA00022475"/>
    </source>
</evidence>
<dbReference type="OrthoDB" id="4016357at2"/>
<dbReference type="InterPro" id="IPR002549">
    <property type="entry name" value="AI-2E-like"/>
</dbReference>
<dbReference type="GO" id="GO:0055085">
    <property type="term" value="P:transmembrane transport"/>
    <property type="evidence" value="ECO:0007669"/>
    <property type="project" value="TreeGrafter"/>
</dbReference>
<proteinExistence type="inferred from homology"/>